<reference evidence="2" key="1">
    <citation type="journal article" date="2019" name="Int. J. Syst. Evol. Microbiol.">
        <title>The Global Catalogue of Microorganisms (GCM) 10K type strain sequencing project: providing services to taxonomists for standard genome sequencing and annotation.</title>
        <authorList>
            <consortium name="The Broad Institute Genomics Platform"/>
            <consortium name="The Broad Institute Genome Sequencing Center for Infectious Disease"/>
            <person name="Wu L."/>
            <person name="Ma J."/>
        </authorList>
    </citation>
    <scope>NUCLEOTIDE SEQUENCE [LARGE SCALE GENOMIC DNA]</scope>
    <source>
        <strain evidence="2">KCTC 23713</strain>
    </source>
</reference>
<evidence type="ECO:0000313" key="2">
    <source>
        <dbReference type="Proteomes" id="UP000662678"/>
    </source>
</evidence>
<comment type="caution">
    <text evidence="1">The sequence shown here is derived from an EMBL/GenBank/DDBJ whole genome shotgun (WGS) entry which is preliminary data.</text>
</comment>
<dbReference type="RefSeq" id="WP_229799780.1">
    <property type="nucleotide sequence ID" value="NZ_BMYP01000061.1"/>
</dbReference>
<accession>A0ABQ3HDB9</accession>
<dbReference type="EMBL" id="BMYP01000061">
    <property type="protein sequence ID" value="GHD81859.1"/>
    <property type="molecule type" value="Genomic_DNA"/>
</dbReference>
<protein>
    <recommendedName>
        <fullName evidence="3">Type I restriction endonuclease subunit M</fullName>
    </recommendedName>
</protein>
<proteinExistence type="predicted"/>
<evidence type="ECO:0008006" key="3">
    <source>
        <dbReference type="Google" id="ProtNLM"/>
    </source>
</evidence>
<dbReference type="Proteomes" id="UP000662678">
    <property type="component" value="Unassembled WGS sequence"/>
</dbReference>
<organism evidence="1 2">
    <name type="scientific">Vogesella fluminis</name>
    <dbReference type="NCBI Taxonomy" id="1069161"/>
    <lineage>
        <taxon>Bacteria</taxon>
        <taxon>Pseudomonadati</taxon>
        <taxon>Pseudomonadota</taxon>
        <taxon>Betaproteobacteria</taxon>
        <taxon>Neisseriales</taxon>
        <taxon>Chromobacteriaceae</taxon>
        <taxon>Vogesella</taxon>
    </lineage>
</organism>
<name>A0ABQ3HDB9_9NEIS</name>
<evidence type="ECO:0000313" key="1">
    <source>
        <dbReference type="EMBL" id="GHD81859.1"/>
    </source>
</evidence>
<sequence>MDTHSQPTVRHITAFMMNAPRPLFRPGQVVATPGAIAALDQRDLAALPFLIRHLAGDWSEMDEEDQQANDYALRHGLRVLSSYRLDDHQRLWLITEADRSSTTLLLPEEY</sequence>
<keyword evidence="2" id="KW-1185">Reference proteome</keyword>
<gene>
    <name evidence="1" type="ORF">GCM10011419_28540</name>
</gene>